<evidence type="ECO:0000313" key="2">
    <source>
        <dbReference type="Proteomes" id="UP001153076"/>
    </source>
</evidence>
<gene>
    <name evidence="1" type="ORF">Cgig2_032655</name>
</gene>
<accession>A0A9Q1GG46</accession>
<evidence type="ECO:0000313" key="1">
    <source>
        <dbReference type="EMBL" id="KAJ8419992.1"/>
    </source>
</evidence>
<protein>
    <submittedName>
        <fullName evidence="1">Uncharacterized protein</fullName>
    </submittedName>
</protein>
<dbReference type="AlphaFoldDB" id="A0A9Q1GG46"/>
<keyword evidence="2" id="KW-1185">Reference proteome</keyword>
<proteinExistence type="predicted"/>
<comment type="caution">
    <text evidence="1">The sequence shown here is derived from an EMBL/GenBank/DDBJ whole genome shotgun (WGS) entry which is preliminary data.</text>
</comment>
<organism evidence="1 2">
    <name type="scientific">Carnegiea gigantea</name>
    <dbReference type="NCBI Taxonomy" id="171969"/>
    <lineage>
        <taxon>Eukaryota</taxon>
        <taxon>Viridiplantae</taxon>
        <taxon>Streptophyta</taxon>
        <taxon>Embryophyta</taxon>
        <taxon>Tracheophyta</taxon>
        <taxon>Spermatophyta</taxon>
        <taxon>Magnoliopsida</taxon>
        <taxon>eudicotyledons</taxon>
        <taxon>Gunneridae</taxon>
        <taxon>Pentapetalae</taxon>
        <taxon>Caryophyllales</taxon>
        <taxon>Cactineae</taxon>
        <taxon>Cactaceae</taxon>
        <taxon>Cactoideae</taxon>
        <taxon>Echinocereeae</taxon>
        <taxon>Carnegiea</taxon>
    </lineage>
</organism>
<dbReference type="EMBL" id="JAKOGI010004040">
    <property type="protein sequence ID" value="KAJ8419992.1"/>
    <property type="molecule type" value="Genomic_DNA"/>
</dbReference>
<dbReference type="Proteomes" id="UP001153076">
    <property type="component" value="Unassembled WGS sequence"/>
</dbReference>
<name>A0A9Q1GG46_9CARY</name>
<sequence length="194" mass="21958">MHGSYEATELALGNKKRIRIGTVPIMVLLEWIERFVIAEVSHMPESLHSGIRRELEFAWVPINVASGMEEEAKLMCAKALYDSMNEQYNLLKAATQVKEGLVLPYFWLFFCHNLGSHGPSDGRGLMHEVQLSSIPRYGQHNCGTVLIQLVWTGRLGLTTFVSRASLLHVVIGFNMELLFPNYAEENRIVRAVKD</sequence>
<reference evidence="1" key="1">
    <citation type="submission" date="2022-04" db="EMBL/GenBank/DDBJ databases">
        <title>Carnegiea gigantea Genome sequencing and assembly v2.</title>
        <authorList>
            <person name="Copetti D."/>
            <person name="Sanderson M.J."/>
            <person name="Burquez A."/>
            <person name="Wojciechowski M.F."/>
        </authorList>
    </citation>
    <scope>NUCLEOTIDE SEQUENCE</scope>
    <source>
        <strain evidence="1">SGP5-SGP5p</strain>
        <tissue evidence="1">Aerial part</tissue>
    </source>
</reference>